<reference evidence="1" key="1">
    <citation type="submission" date="2017-06" db="EMBL/GenBank/DDBJ databases">
        <authorList>
            <person name="Assis F.L."/>
            <person name="Abrahao J.S."/>
            <person name="Silva L."/>
            <person name="Khalil J.B."/>
            <person name="Rodrigues R."/>
            <person name="Silva L.S."/>
            <person name="Boratto P."/>
            <person name="Andrade M."/>
            <person name="Kroon E.G."/>
            <person name="Ribeiro B."/>
            <person name="Bergier I."/>
            <person name="Seligmann H."/>
            <person name="Ghigo E."/>
            <person name="Colson P."/>
            <person name="Levasseur A."/>
            <person name="Raoult D."/>
            <person name="Scola B.L."/>
        </authorList>
    </citation>
    <scope>NUCLEOTIDE SEQUENCE</scope>
    <source>
        <strain evidence="1">Deep ocean</strain>
    </source>
</reference>
<dbReference type="KEGG" id="vg:80517158"/>
<dbReference type="EMBL" id="MF405918">
    <property type="protein sequence ID" value="QKU33859.1"/>
    <property type="molecule type" value="Genomic_DNA"/>
</dbReference>
<evidence type="ECO:0000313" key="1">
    <source>
        <dbReference type="EMBL" id="QKU33859.1"/>
    </source>
</evidence>
<organism evidence="1">
    <name type="scientific">Tupanvirus deep ocean</name>
    <dbReference type="NCBI Taxonomy" id="2126984"/>
    <lineage>
        <taxon>Viruses</taxon>
        <taxon>Varidnaviria</taxon>
        <taxon>Bamfordvirae</taxon>
        <taxon>Nucleocytoviricota</taxon>
        <taxon>Megaviricetes</taxon>
        <taxon>Imitervirales</taxon>
        <taxon>Mimiviridae</taxon>
        <taxon>Megamimivirinae</taxon>
        <taxon>Tupanvirus</taxon>
        <taxon>Tupanvirus altamarinense</taxon>
    </lineage>
</organism>
<sequence length="141" mass="15610">MTVLDNGFLAATFFGGSSSESSSESLDKILSIESYESSSESSESSVSDNFESALIFLSQALAASCIYLAFVKPGWLTRSTFISLSMKVWYEFFPLTVLDLTDDFVMAFDFGLESLSEHLSSFLELFLTLVFFGPDTPLFFL</sequence>
<accession>A0A6N1NEA4</accession>
<protein>
    <submittedName>
        <fullName evidence="1">Putative ORFan</fullName>
    </submittedName>
</protein>
<name>A0A6N1NEA4_9VIRU</name>
<proteinExistence type="predicted"/>
<dbReference type="RefSeq" id="YP_010780467.1">
    <property type="nucleotide sequence ID" value="NC_075038.1"/>
</dbReference>
<dbReference type="GeneID" id="80517158"/>
<reference evidence="1" key="2">
    <citation type="journal article" date="2018" name="Nat. Commun.">
        <title>Tailed giant Tupanvirus possesses the most complete translational apparatus of the known virosphere.</title>
        <authorList>
            <person name="Abrahao J."/>
            <person name="Silva L."/>
            <person name="Silva L.S."/>
            <person name="Khalil J.Y.B."/>
            <person name="Rodrigues R."/>
            <person name="Arantes T."/>
            <person name="Assis F."/>
            <person name="Boratto P."/>
            <person name="Andrade M."/>
            <person name="Kroon E.G."/>
            <person name="Ribeiro B."/>
            <person name="Bergier I."/>
            <person name="Seligmann H."/>
            <person name="Ghigo E."/>
            <person name="Colson P."/>
            <person name="Levasseur A."/>
            <person name="Kroemer G."/>
            <person name="Raoult D."/>
            <person name="La Scola B."/>
        </authorList>
    </citation>
    <scope>NUCLEOTIDE SEQUENCE [LARGE SCALE GENOMIC DNA]</scope>
    <source>
        <strain evidence="1">Deep ocean</strain>
    </source>
</reference>